<evidence type="ECO:0000256" key="5">
    <source>
        <dbReference type="ARBA" id="ARBA00023002"/>
    </source>
</evidence>
<keyword evidence="4 8" id="KW-0479">Metal-binding</keyword>
<dbReference type="Pfam" id="PF00067">
    <property type="entry name" value="p450"/>
    <property type="match status" value="1"/>
</dbReference>
<keyword evidence="11" id="KW-1185">Reference proteome</keyword>
<organism evidence="10 11">
    <name type="scientific">Thyridium curvatum</name>
    <dbReference type="NCBI Taxonomy" id="1093900"/>
    <lineage>
        <taxon>Eukaryota</taxon>
        <taxon>Fungi</taxon>
        <taxon>Dikarya</taxon>
        <taxon>Ascomycota</taxon>
        <taxon>Pezizomycotina</taxon>
        <taxon>Sordariomycetes</taxon>
        <taxon>Sordariomycetidae</taxon>
        <taxon>Thyridiales</taxon>
        <taxon>Thyridiaceae</taxon>
        <taxon>Thyridium</taxon>
    </lineage>
</organism>
<dbReference type="EMBL" id="SKBQ01000005">
    <property type="protein sequence ID" value="TPX10128.1"/>
    <property type="molecule type" value="Genomic_DNA"/>
</dbReference>
<dbReference type="Gene3D" id="1.10.630.10">
    <property type="entry name" value="Cytochrome P450"/>
    <property type="match status" value="1"/>
</dbReference>
<evidence type="ECO:0000256" key="8">
    <source>
        <dbReference type="PIRSR" id="PIRSR602403-1"/>
    </source>
</evidence>
<comment type="cofactor">
    <cofactor evidence="1 8">
        <name>heme</name>
        <dbReference type="ChEBI" id="CHEBI:30413"/>
    </cofactor>
</comment>
<dbReference type="GO" id="GO:0005506">
    <property type="term" value="F:iron ion binding"/>
    <property type="evidence" value="ECO:0007669"/>
    <property type="project" value="InterPro"/>
</dbReference>
<evidence type="ECO:0000313" key="10">
    <source>
        <dbReference type="EMBL" id="TPX10128.1"/>
    </source>
</evidence>
<comment type="similarity">
    <text evidence="2 9">Belongs to the cytochrome P450 family.</text>
</comment>
<feature type="binding site" description="axial binding residue" evidence="8">
    <location>
        <position position="495"/>
    </location>
    <ligand>
        <name>heme</name>
        <dbReference type="ChEBI" id="CHEBI:30413"/>
    </ligand>
    <ligandPart>
        <name>Fe</name>
        <dbReference type="ChEBI" id="CHEBI:18248"/>
    </ligandPart>
</feature>
<gene>
    <name evidence="10" type="ORF">E0L32_001325</name>
</gene>
<dbReference type="PRINTS" id="PR00465">
    <property type="entry name" value="EP450IV"/>
</dbReference>
<keyword evidence="3 8" id="KW-0349">Heme</keyword>
<evidence type="ECO:0000256" key="4">
    <source>
        <dbReference type="ARBA" id="ARBA00022723"/>
    </source>
</evidence>
<dbReference type="InterPro" id="IPR001128">
    <property type="entry name" value="Cyt_P450"/>
</dbReference>
<sequence>MADSSSNISLTGQVLESLTISRVATAIFIFLTASFLVDISLKPRYPKSIPRVGYGDSYIATLKNWIGYVVYFGRWVDEGYVKYSKHDRAFVVPSAASRPQEIVVPRSQTAWMLELPDRILSTHHAHNDVLYSEYNFLGKAYSDDVFHIRVVHRNLARHLPGLIPAIQDEVHSAIDAVFGTDTVEWKSLNLWEAWLGIVPRITNRVLVGKPTCNNEEFLKSMVHFADAVVTNSFILNMFPKILHPIVGRLLQWPNWRHWNRAHQVVQSVIAQRLHDMARQAAGDPAYQDWTAPEDFITWDIRMAKAEGKPFELDPASISKRLLPVEFAAIHTTVITGHFLMMDLLASDQSLGYMDGIREETGRVLKEEGGNWTKNGLSRLLRTDSAIRESMRVSNFATSLIKRKVIAEEGITNESEGWHVPRGGFLMLNLSGVQHDPDLYENPNSYDAFRFSRAREEYEELPQSQKNSDAWMRVQKLGMVTTSDAHLAFGHGRHACPGRFFVAHELKMIMAYLLNNYEIEPLATRPQPQWIGQTIIPPLDVKIRIRRRKATV</sequence>
<dbReference type="OrthoDB" id="1844152at2759"/>
<keyword evidence="7 9" id="KW-0503">Monooxygenase</keyword>
<evidence type="ECO:0000256" key="7">
    <source>
        <dbReference type="ARBA" id="ARBA00023033"/>
    </source>
</evidence>
<accession>A0A507AZA4</accession>
<evidence type="ECO:0000256" key="9">
    <source>
        <dbReference type="RuleBase" id="RU000461"/>
    </source>
</evidence>
<dbReference type="PANTHER" id="PTHR46206">
    <property type="entry name" value="CYTOCHROME P450"/>
    <property type="match status" value="1"/>
</dbReference>
<dbReference type="STRING" id="1093900.A0A507AZA4"/>
<dbReference type="GO" id="GO:0004497">
    <property type="term" value="F:monooxygenase activity"/>
    <property type="evidence" value="ECO:0007669"/>
    <property type="project" value="UniProtKB-KW"/>
</dbReference>
<evidence type="ECO:0000256" key="6">
    <source>
        <dbReference type="ARBA" id="ARBA00023004"/>
    </source>
</evidence>
<dbReference type="GeneID" id="41968772"/>
<proteinExistence type="inferred from homology"/>
<reference evidence="10 11" key="1">
    <citation type="submission" date="2019-06" db="EMBL/GenBank/DDBJ databases">
        <title>Draft genome sequence of the filamentous fungus Phialemoniopsis curvata isolated from diesel fuel.</title>
        <authorList>
            <person name="Varaljay V.A."/>
            <person name="Lyon W.J."/>
            <person name="Crouch A.L."/>
            <person name="Drake C.E."/>
            <person name="Hollomon J.M."/>
            <person name="Nadeau L.J."/>
            <person name="Nunn H.S."/>
            <person name="Stevenson B.S."/>
            <person name="Bojanowski C.L."/>
            <person name="Crookes-Goodson W.J."/>
        </authorList>
    </citation>
    <scope>NUCLEOTIDE SEQUENCE [LARGE SCALE GENOMIC DNA]</scope>
    <source>
        <strain evidence="10 11">D216</strain>
    </source>
</reference>
<dbReference type="RefSeq" id="XP_030991839.1">
    <property type="nucleotide sequence ID" value="XM_031135392.1"/>
</dbReference>
<dbReference type="InterPro" id="IPR017972">
    <property type="entry name" value="Cyt_P450_CS"/>
</dbReference>
<dbReference type="SUPFAM" id="SSF48264">
    <property type="entry name" value="Cytochrome P450"/>
    <property type="match status" value="1"/>
</dbReference>
<keyword evidence="5 9" id="KW-0560">Oxidoreductase</keyword>
<dbReference type="InterPro" id="IPR002403">
    <property type="entry name" value="Cyt_P450_E_grp-IV"/>
</dbReference>
<protein>
    <recommendedName>
        <fullName evidence="12">Cytochrome P450</fullName>
    </recommendedName>
</protein>
<dbReference type="InParanoid" id="A0A507AZA4"/>
<dbReference type="InterPro" id="IPR036396">
    <property type="entry name" value="Cyt_P450_sf"/>
</dbReference>
<evidence type="ECO:0000313" key="11">
    <source>
        <dbReference type="Proteomes" id="UP000319257"/>
    </source>
</evidence>
<evidence type="ECO:0000256" key="3">
    <source>
        <dbReference type="ARBA" id="ARBA00022617"/>
    </source>
</evidence>
<dbReference type="PANTHER" id="PTHR46206:SF1">
    <property type="entry name" value="P450, PUTATIVE (EUROFUNG)-RELATED"/>
    <property type="match status" value="1"/>
</dbReference>
<dbReference type="GO" id="GO:0020037">
    <property type="term" value="F:heme binding"/>
    <property type="evidence" value="ECO:0007669"/>
    <property type="project" value="InterPro"/>
</dbReference>
<evidence type="ECO:0000256" key="1">
    <source>
        <dbReference type="ARBA" id="ARBA00001971"/>
    </source>
</evidence>
<name>A0A507AZA4_9PEZI</name>
<comment type="caution">
    <text evidence="10">The sequence shown here is derived from an EMBL/GenBank/DDBJ whole genome shotgun (WGS) entry which is preliminary data.</text>
</comment>
<evidence type="ECO:0000256" key="2">
    <source>
        <dbReference type="ARBA" id="ARBA00010617"/>
    </source>
</evidence>
<dbReference type="AlphaFoldDB" id="A0A507AZA4"/>
<dbReference type="CDD" id="cd11041">
    <property type="entry name" value="CYP503A1-like"/>
    <property type="match status" value="1"/>
</dbReference>
<dbReference type="PROSITE" id="PS00086">
    <property type="entry name" value="CYTOCHROME_P450"/>
    <property type="match status" value="1"/>
</dbReference>
<keyword evidence="6 8" id="KW-0408">Iron</keyword>
<dbReference type="GO" id="GO:0016705">
    <property type="term" value="F:oxidoreductase activity, acting on paired donors, with incorporation or reduction of molecular oxygen"/>
    <property type="evidence" value="ECO:0007669"/>
    <property type="project" value="InterPro"/>
</dbReference>
<evidence type="ECO:0008006" key="12">
    <source>
        <dbReference type="Google" id="ProtNLM"/>
    </source>
</evidence>
<dbReference type="Proteomes" id="UP000319257">
    <property type="component" value="Unassembled WGS sequence"/>
</dbReference>